<name>A0ACB0ERM6_RANTA</name>
<dbReference type="EMBL" id="OX596109">
    <property type="protein sequence ID" value="CAI9703330.1"/>
    <property type="molecule type" value="Genomic_DNA"/>
</dbReference>
<proteinExistence type="predicted"/>
<evidence type="ECO:0000313" key="1">
    <source>
        <dbReference type="EMBL" id="CAI9703330.1"/>
    </source>
</evidence>
<protein>
    <submittedName>
        <fullName evidence="1">Uncharacterized protein</fullName>
    </submittedName>
</protein>
<gene>
    <name evidence="1" type="ORF">MRATA1EN3_LOCUS14543</name>
</gene>
<sequence length="205" mass="21583">MPSGLPCLRASSAASLPLPAPPIEKGSRPTPSGLKSVPGRPTQPQPSVPGPRVCLHLEMASGGSHPCSPYQGALLEPRPRAGSPRWLPGIPRASSSRRKGPKLVVLSQGFHARGSPCIYDARSGPSSLARPETDAETRASSSSPGAARSPARPPRAAPGGGWKRPHCGRRRAARASFSRSLRPRPAEGPNTLPRRGWVRRPRAVP</sequence>
<accession>A0ACB0ERM6</accession>
<organism evidence="1 2">
    <name type="scientific">Rangifer tarandus platyrhynchus</name>
    <name type="common">Svalbard reindeer</name>
    <dbReference type="NCBI Taxonomy" id="3082113"/>
    <lineage>
        <taxon>Eukaryota</taxon>
        <taxon>Metazoa</taxon>
        <taxon>Chordata</taxon>
        <taxon>Craniata</taxon>
        <taxon>Vertebrata</taxon>
        <taxon>Euteleostomi</taxon>
        <taxon>Mammalia</taxon>
        <taxon>Eutheria</taxon>
        <taxon>Laurasiatheria</taxon>
        <taxon>Artiodactyla</taxon>
        <taxon>Ruminantia</taxon>
        <taxon>Pecora</taxon>
        <taxon>Cervidae</taxon>
        <taxon>Odocoileinae</taxon>
        <taxon>Rangifer</taxon>
    </lineage>
</organism>
<dbReference type="Proteomes" id="UP001162501">
    <property type="component" value="Chromosome 25"/>
</dbReference>
<evidence type="ECO:0000313" key="2">
    <source>
        <dbReference type="Proteomes" id="UP001162501"/>
    </source>
</evidence>
<reference evidence="1" key="1">
    <citation type="submission" date="2023-05" db="EMBL/GenBank/DDBJ databases">
        <authorList>
            <consortium name="ELIXIR-Norway"/>
        </authorList>
    </citation>
    <scope>NUCLEOTIDE SEQUENCE</scope>
</reference>